<organism evidence="1">
    <name type="scientific">bioreactor metagenome</name>
    <dbReference type="NCBI Taxonomy" id="1076179"/>
    <lineage>
        <taxon>unclassified sequences</taxon>
        <taxon>metagenomes</taxon>
        <taxon>ecological metagenomes</taxon>
    </lineage>
</organism>
<reference evidence="1" key="1">
    <citation type="submission" date="2019-08" db="EMBL/GenBank/DDBJ databases">
        <authorList>
            <person name="Kucharzyk K."/>
            <person name="Murdoch R.W."/>
            <person name="Higgins S."/>
            <person name="Loffler F."/>
        </authorList>
    </citation>
    <scope>NUCLEOTIDE SEQUENCE</scope>
</reference>
<protein>
    <submittedName>
        <fullName evidence="1">Uncharacterized protein</fullName>
    </submittedName>
</protein>
<dbReference type="EMBL" id="VSSQ01000707">
    <property type="protein sequence ID" value="MPM00080.1"/>
    <property type="molecule type" value="Genomic_DNA"/>
</dbReference>
<dbReference type="AlphaFoldDB" id="A0A644W8I5"/>
<comment type="caution">
    <text evidence="1">The sequence shown here is derived from an EMBL/GenBank/DDBJ whole genome shotgun (WGS) entry which is preliminary data.</text>
</comment>
<evidence type="ECO:0000313" key="1">
    <source>
        <dbReference type="EMBL" id="MPM00080.1"/>
    </source>
</evidence>
<sequence length="139" mass="16414">MPENQIINQIMNDNALAREVMDHLLADKELVYETLEANKPLRQELLTDLMEHYCLSQAEFAEKTGAENARITRDVSNGILTPVHIFGDKKYYYTRLFWKEDVKNYAKYVEVTSYKSARKVKEKLIEKAEQREVKRKIKE</sequence>
<accession>A0A644W8I5</accession>
<gene>
    <name evidence="1" type="ORF">SDC9_46303</name>
</gene>
<name>A0A644W8I5_9ZZZZ</name>
<proteinExistence type="predicted"/>